<keyword evidence="11" id="KW-1185">Reference proteome</keyword>
<keyword evidence="5 7" id="KW-1133">Transmembrane helix</keyword>
<feature type="transmembrane region" description="Helical" evidence="7">
    <location>
        <begin position="145"/>
        <end position="169"/>
    </location>
</feature>
<dbReference type="GO" id="GO:0005886">
    <property type="term" value="C:plasma membrane"/>
    <property type="evidence" value="ECO:0007669"/>
    <property type="project" value="UniProtKB-SubCell"/>
</dbReference>
<evidence type="ECO:0000256" key="3">
    <source>
        <dbReference type="ARBA" id="ARBA00022475"/>
    </source>
</evidence>
<dbReference type="EMBL" id="WBJY01000004">
    <property type="protein sequence ID" value="KAB1646871.1"/>
    <property type="molecule type" value="Genomic_DNA"/>
</dbReference>
<feature type="transmembrane region" description="Helical" evidence="7">
    <location>
        <begin position="60"/>
        <end position="86"/>
    </location>
</feature>
<feature type="domain" description="VTT" evidence="9">
    <location>
        <begin position="45"/>
        <end position="163"/>
    </location>
</feature>
<evidence type="ECO:0000256" key="5">
    <source>
        <dbReference type="ARBA" id="ARBA00022989"/>
    </source>
</evidence>
<keyword evidence="3 7" id="KW-1003">Cell membrane</keyword>
<feature type="transmembrane region" description="Helical" evidence="7">
    <location>
        <begin position="19"/>
        <end position="40"/>
    </location>
</feature>
<dbReference type="Proteomes" id="UP000431744">
    <property type="component" value="Unassembled WGS sequence"/>
</dbReference>
<accession>A0A6H9WGZ1</accession>
<evidence type="ECO:0000259" key="9">
    <source>
        <dbReference type="Pfam" id="PF09335"/>
    </source>
</evidence>
<comment type="caution">
    <text evidence="10">The sequence shown here is derived from an EMBL/GenBank/DDBJ whole genome shotgun (WGS) entry which is preliminary data.</text>
</comment>
<dbReference type="PANTHER" id="PTHR30353">
    <property type="entry name" value="INNER MEMBRANE PROTEIN DEDA-RELATED"/>
    <property type="match status" value="1"/>
</dbReference>
<keyword evidence="6 7" id="KW-0472">Membrane</keyword>
<dbReference type="PANTHER" id="PTHR30353:SF15">
    <property type="entry name" value="INNER MEMBRANE PROTEIN YABI"/>
    <property type="match status" value="1"/>
</dbReference>
<protein>
    <submittedName>
        <fullName evidence="10">DedA family protein</fullName>
    </submittedName>
</protein>
<feature type="compositionally biased region" description="Basic and acidic residues" evidence="8">
    <location>
        <begin position="214"/>
        <end position="223"/>
    </location>
</feature>
<gene>
    <name evidence="10" type="ORF">F8O04_14175</name>
</gene>
<evidence type="ECO:0000256" key="4">
    <source>
        <dbReference type="ARBA" id="ARBA00022692"/>
    </source>
</evidence>
<evidence type="ECO:0000256" key="8">
    <source>
        <dbReference type="SAM" id="MobiDB-lite"/>
    </source>
</evidence>
<evidence type="ECO:0000256" key="1">
    <source>
        <dbReference type="ARBA" id="ARBA00004651"/>
    </source>
</evidence>
<evidence type="ECO:0000256" key="6">
    <source>
        <dbReference type="ARBA" id="ARBA00023136"/>
    </source>
</evidence>
<evidence type="ECO:0000313" key="10">
    <source>
        <dbReference type="EMBL" id="KAB1646871.1"/>
    </source>
</evidence>
<evidence type="ECO:0000256" key="2">
    <source>
        <dbReference type="ARBA" id="ARBA00010792"/>
    </source>
</evidence>
<keyword evidence="4 7" id="KW-0812">Transmembrane</keyword>
<evidence type="ECO:0000256" key="7">
    <source>
        <dbReference type="RuleBase" id="RU367016"/>
    </source>
</evidence>
<dbReference type="Pfam" id="PF09335">
    <property type="entry name" value="VTT_dom"/>
    <property type="match status" value="1"/>
</dbReference>
<name>A0A6H9WGZ1_9MICO</name>
<reference evidence="10 11" key="1">
    <citation type="submission" date="2019-09" db="EMBL/GenBank/DDBJ databases">
        <title>Phylogeny of genus Pseudoclavibacter and closely related genus.</title>
        <authorList>
            <person name="Li Y."/>
        </authorList>
    </citation>
    <scope>NUCLEOTIDE SEQUENCE [LARGE SCALE GENOMIC DNA]</scope>
    <source>
        <strain evidence="10 11">EGI 60007</strain>
    </source>
</reference>
<proteinExistence type="inferred from homology"/>
<sequence>MLDDVLSTLLGVVRDMDPVLRVVIAGVAIMLETSVLLGLLVPGDTVVIIASTGIQGPVEWITMIVVVVVGALAGESVGFGIGRWFGPRIRTSWLGRKLGPKRIAAAQRYLKRRGGVGIFLSRFLPVLHSTVPLVAGMSGMRYRTFMLWTLPACLIWASAYVSVAAAASASYSELTGRLHGAAYVFVGIIVAFLLIAWLVKTLLGRHVHRAETARDGADARDASDGPGSGTAGAVPGADARSGGD</sequence>
<organism evidence="10 11">
    <name type="scientific">Pseudoclavibacter endophyticus</name>
    <dbReference type="NCBI Taxonomy" id="1778590"/>
    <lineage>
        <taxon>Bacteria</taxon>
        <taxon>Bacillati</taxon>
        <taxon>Actinomycetota</taxon>
        <taxon>Actinomycetes</taxon>
        <taxon>Micrococcales</taxon>
        <taxon>Microbacteriaceae</taxon>
        <taxon>Pseudoclavibacter</taxon>
    </lineage>
</organism>
<feature type="region of interest" description="Disordered" evidence="8">
    <location>
        <begin position="214"/>
        <end position="244"/>
    </location>
</feature>
<dbReference type="OrthoDB" id="9813426at2"/>
<dbReference type="RefSeq" id="WP_158030037.1">
    <property type="nucleotide sequence ID" value="NZ_BMHG01000002.1"/>
</dbReference>
<feature type="transmembrane region" description="Helical" evidence="7">
    <location>
        <begin position="181"/>
        <end position="199"/>
    </location>
</feature>
<comment type="subcellular location">
    <subcellularLocation>
        <location evidence="1 7">Cell membrane</location>
        <topology evidence="1 7">Multi-pass membrane protein</topology>
    </subcellularLocation>
</comment>
<dbReference type="InterPro" id="IPR032816">
    <property type="entry name" value="VTT_dom"/>
</dbReference>
<dbReference type="AlphaFoldDB" id="A0A6H9WGZ1"/>
<comment type="similarity">
    <text evidence="2 7">Belongs to the DedA family.</text>
</comment>
<evidence type="ECO:0000313" key="11">
    <source>
        <dbReference type="Proteomes" id="UP000431744"/>
    </source>
</evidence>
<dbReference type="InterPro" id="IPR032818">
    <property type="entry name" value="DedA-like"/>
</dbReference>